<reference evidence="6 7" key="1">
    <citation type="submission" date="2024-04" db="EMBL/GenBank/DDBJ databases">
        <title>Biological Control Activity of Plant Growth Promoting Rhizobacteria Burkholderia pyrrocinia BX1 against Tobacco black shank Introduction Tobacco black shank (TBS) caused by the oomycete Phytophthora. nicotianae (P. nicotianae) has become a destructive soil.</title>
        <authorList>
            <person name="Liu X."/>
            <person name="Shu C."/>
        </authorList>
    </citation>
    <scope>NUCLEOTIDE SEQUENCE [LARGE SCALE GENOMIC DNA]</scope>
    <source>
        <strain evidence="6 7">BX1</strain>
    </source>
</reference>
<evidence type="ECO:0000256" key="4">
    <source>
        <dbReference type="SAM" id="MobiDB-lite"/>
    </source>
</evidence>
<sequence length="337" mass="38214">MNAFEMQADVADLTPVQLDQLELPEISPTACLIKAGKSKDASKLLAHDYAMWQGKIEGLLNILPQEPLFDLIVSSPPYNIGKEYETRQALDGYLRWQEQIIDQLVPRLKPGGSLCWQVGTYIDDNQIWPLDIEFAPIFKKHALQLRNRIIWHFGHGLHAQKRFSGRYEVVLWYTKTQNSKDKYTFNLDVVRVPAKYPGKKHYKGPNQGEFSGNPLGKNPEDVWNIPNVVGNHVEKTEHPCQFPVGLIERLVLSLTNPGDLVFDPFAGVASAGIASALHSRRFWGCELNESYVKIGFQRLQDALAGKIRYRPHDKPVYDHTRSSLSRAPKGFKTPGEE</sequence>
<feature type="region of interest" description="Disordered" evidence="4">
    <location>
        <begin position="314"/>
        <end position="337"/>
    </location>
</feature>
<dbReference type="InterPro" id="IPR029063">
    <property type="entry name" value="SAM-dependent_MTases_sf"/>
</dbReference>
<evidence type="ECO:0000256" key="1">
    <source>
        <dbReference type="ARBA" id="ARBA00022603"/>
    </source>
</evidence>
<keyword evidence="2 6" id="KW-0808">Transferase</keyword>
<dbReference type="PRINTS" id="PR00508">
    <property type="entry name" value="S21N4MTFRASE"/>
</dbReference>
<keyword evidence="7" id="KW-1185">Reference proteome</keyword>
<dbReference type="Pfam" id="PF01555">
    <property type="entry name" value="N6_N4_Mtase"/>
    <property type="match status" value="1"/>
</dbReference>
<evidence type="ECO:0000256" key="2">
    <source>
        <dbReference type="ARBA" id="ARBA00022679"/>
    </source>
</evidence>
<gene>
    <name evidence="6" type="ORF">WN985_00020</name>
</gene>
<dbReference type="EMBL" id="CP150849">
    <property type="protein sequence ID" value="WZW54106.1"/>
    <property type="molecule type" value="Genomic_DNA"/>
</dbReference>
<comment type="similarity">
    <text evidence="3">Belongs to the N(4)/N(6)-methyltransferase family.</text>
</comment>
<accession>A0ABZ3BFV5</accession>
<dbReference type="GO" id="GO:0008168">
    <property type="term" value="F:methyltransferase activity"/>
    <property type="evidence" value="ECO:0007669"/>
    <property type="project" value="UniProtKB-KW"/>
</dbReference>
<organism evidence="6 7">
    <name type="scientific">Burkholderia pyrrocinia</name>
    <name type="common">Pseudomonas pyrrocinia</name>
    <dbReference type="NCBI Taxonomy" id="60550"/>
    <lineage>
        <taxon>Bacteria</taxon>
        <taxon>Pseudomonadati</taxon>
        <taxon>Pseudomonadota</taxon>
        <taxon>Betaproteobacteria</taxon>
        <taxon>Burkholderiales</taxon>
        <taxon>Burkholderiaceae</taxon>
        <taxon>Burkholderia</taxon>
        <taxon>Burkholderia cepacia complex</taxon>
    </lineage>
</organism>
<evidence type="ECO:0000259" key="5">
    <source>
        <dbReference type="Pfam" id="PF01555"/>
    </source>
</evidence>
<evidence type="ECO:0000256" key="3">
    <source>
        <dbReference type="RuleBase" id="RU362026"/>
    </source>
</evidence>
<dbReference type="InterPro" id="IPR002941">
    <property type="entry name" value="DNA_methylase_N4/N6"/>
</dbReference>
<dbReference type="EC" id="2.1.1.-" evidence="3"/>
<keyword evidence="1 6" id="KW-0489">Methyltransferase</keyword>
<name>A0ABZ3BFV5_BURPY</name>
<protein>
    <recommendedName>
        <fullName evidence="3">Methyltransferase</fullName>
        <ecNumber evidence="3">2.1.1.-</ecNumber>
    </recommendedName>
</protein>
<dbReference type="Proteomes" id="UP001484179">
    <property type="component" value="Chromosome 1"/>
</dbReference>
<dbReference type="RefSeq" id="WP_342308240.1">
    <property type="nucleotide sequence ID" value="NZ_CP150849.1"/>
</dbReference>
<evidence type="ECO:0000313" key="7">
    <source>
        <dbReference type="Proteomes" id="UP001484179"/>
    </source>
</evidence>
<dbReference type="SUPFAM" id="SSF53335">
    <property type="entry name" value="S-adenosyl-L-methionine-dependent methyltransferases"/>
    <property type="match status" value="1"/>
</dbReference>
<dbReference type="Gene3D" id="3.40.50.150">
    <property type="entry name" value="Vaccinia Virus protein VP39"/>
    <property type="match status" value="1"/>
</dbReference>
<dbReference type="InterPro" id="IPR001091">
    <property type="entry name" value="RM_Methyltransferase"/>
</dbReference>
<feature type="domain" description="DNA methylase N-4/N-6" evidence="5">
    <location>
        <begin position="70"/>
        <end position="294"/>
    </location>
</feature>
<dbReference type="GO" id="GO:0032259">
    <property type="term" value="P:methylation"/>
    <property type="evidence" value="ECO:0007669"/>
    <property type="project" value="UniProtKB-KW"/>
</dbReference>
<evidence type="ECO:0000313" key="6">
    <source>
        <dbReference type="EMBL" id="WZW54106.1"/>
    </source>
</evidence>
<proteinExistence type="inferred from homology"/>